<evidence type="ECO:0000256" key="4">
    <source>
        <dbReference type="SAM" id="MobiDB-lite"/>
    </source>
</evidence>
<evidence type="ECO:0000256" key="2">
    <source>
        <dbReference type="ARBA" id="ARBA00022722"/>
    </source>
</evidence>
<keyword evidence="8" id="KW-1185">Reference proteome</keyword>
<dbReference type="RefSeq" id="WP_419185847.1">
    <property type="nucleotide sequence ID" value="NZ_CP036290.1"/>
</dbReference>
<dbReference type="Pfam" id="PF00932">
    <property type="entry name" value="LTD"/>
    <property type="match status" value="1"/>
</dbReference>
<protein>
    <submittedName>
        <fullName evidence="7">Extracellular ribonuclease</fullName>
        <ecNumber evidence="7">3.1.-.-</ecNumber>
    </submittedName>
</protein>
<keyword evidence="5" id="KW-0732">Signal</keyword>
<proteinExistence type="inferred from homology"/>
<gene>
    <name evidence="7" type="primary">bsn</name>
    <name evidence="7" type="ORF">Pla163_23870</name>
</gene>
<dbReference type="InterPro" id="IPR001322">
    <property type="entry name" value="Lamin_tail_dom"/>
</dbReference>
<name>A0A518D1C8_9BACT</name>
<organism evidence="7 8">
    <name type="scientific">Rohdeia mirabilis</name>
    <dbReference type="NCBI Taxonomy" id="2528008"/>
    <lineage>
        <taxon>Bacteria</taxon>
        <taxon>Pseudomonadati</taxon>
        <taxon>Planctomycetota</taxon>
        <taxon>Planctomycetia</taxon>
        <taxon>Planctomycetia incertae sedis</taxon>
        <taxon>Rohdeia</taxon>
    </lineage>
</organism>
<dbReference type="GO" id="GO:0016787">
    <property type="term" value="F:hydrolase activity"/>
    <property type="evidence" value="ECO:0007669"/>
    <property type="project" value="UniProtKB-KW"/>
</dbReference>
<dbReference type="InterPro" id="IPR044925">
    <property type="entry name" value="His-Me_finger_sf"/>
</dbReference>
<feature type="signal peptide" evidence="5">
    <location>
        <begin position="1"/>
        <end position="25"/>
    </location>
</feature>
<reference evidence="7 8" key="1">
    <citation type="submission" date="2019-02" db="EMBL/GenBank/DDBJ databases">
        <title>Deep-cultivation of Planctomycetes and their phenomic and genomic characterization uncovers novel biology.</title>
        <authorList>
            <person name="Wiegand S."/>
            <person name="Jogler M."/>
            <person name="Boedeker C."/>
            <person name="Pinto D."/>
            <person name="Vollmers J."/>
            <person name="Rivas-Marin E."/>
            <person name="Kohn T."/>
            <person name="Peeters S.H."/>
            <person name="Heuer A."/>
            <person name="Rast P."/>
            <person name="Oberbeckmann S."/>
            <person name="Bunk B."/>
            <person name="Jeske O."/>
            <person name="Meyerdierks A."/>
            <person name="Storesund J.E."/>
            <person name="Kallscheuer N."/>
            <person name="Luecker S."/>
            <person name="Lage O.M."/>
            <person name="Pohl T."/>
            <person name="Merkel B.J."/>
            <person name="Hornburger P."/>
            <person name="Mueller R.-W."/>
            <person name="Bruemmer F."/>
            <person name="Labrenz M."/>
            <person name="Spormann A.M."/>
            <person name="Op den Camp H."/>
            <person name="Overmann J."/>
            <person name="Amann R."/>
            <person name="Jetten M.S.M."/>
            <person name="Mascher T."/>
            <person name="Medema M.H."/>
            <person name="Devos D.P."/>
            <person name="Kaster A.-K."/>
            <person name="Ovreas L."/>
            <person name="Rohde M."/>
            <person name="Galperin M.Y."/>
            <person name="Jogler C."/>
        </authorList>
    </citation>
    <scope>NUCLEOTIDE SEQUENCE [LARGE SCALE GENOMIC DNA]</scope>
    <source>
        <strain evidence="7 8">Pla163</strain>
    </source>
</reference>
<dbReference type="PANTHER" id="PTHR33607">
    <property type="entry name" value="ENDONUCLEASE-1"/>
    <property type="match status" value="1"/>
</dbReference>
<evidence type="ECO:0000259" key="6">
    <source>
        <dbReference type="PROSITE" id="PS51841"/>
    </source>
</evidence>
<keyword evidence="2" id="KW-0540">Nuclease</keyword>
<dbReference type="EC" id="3.1.-.-" evidence="7"/>
<dbReference type="Proteomes" id="UP000319342">
    <property type="component" value="Chromosome"/>
</dbReference>
<comment type="similarity">
    <text evidence="1">Belongs to the EndA/NucM nuclease family.</text>
</comment>
<dbReference type="InterPro" id="IPR007346">
    <property type="entry name" value="Endonuclease-I"/>
</dbReference>
<evidence type="ECO:0000256" key="3">
    <source>
        <dbReference type="ARBA" id="ARBA00022801"/>
    </source>
</evidence>
<dbReference type="PROSITE" id="PS51841">
    <property type="entry name" value="LTD"/>
    <property type="match status" value="1"/>
</dbReference>
<evidence type="ECO:0000256" key="1">
    <source>
        <dbReference type="ARBA" id="ARBA00006429"/>
    </source>
</evidence>
<dbReference type="GO" id="GO:0004518">
    <property type="term" value="F:nuclease activity"/>
    <property type="evidence" value="ECO:0007669"/>
    <property type="project" value="UniProtKB-KW"/>
</dbReference>
<feature type="domain" description="LTD" evidence="6">
    <location>
        <begin position="433"/>
        <end position="552"/>
    </location>
</feature>
<sequence precursor="true">MRPLVLRLSAGPILAALFFAPSALAQAPAGYYDTVDTGSAAALRATLHDVIDDHTRVPYTSGGTDTWDVLEDAQTDPNNSGRILDVYKNASYAKQGGGGPDYNREHIWPNSYGFPIDSGSNYPFTDCHALRLCDISYNGIRDNAPFRDCDANCSEHPTDVNGGLGGGTGAYPGNSNWSDGSGSTATFEVWSGRRGDVARAMLYLDVRYEGGTHGGTGANEPDLILTDDQGLITSSLSGSNQSVAYMGLLSVLLQWHLADPVDQFEMDRNDAVFGHQGNRNPFVDHPEWVGVLYLGQTLSPTLSVSPSTIDLTNGGAANFVLDAGPAYAGKLYYLLGSGSGTSPGVAAGIQLPLNYDAYLQLTLQSPNALIQNSLGFLDGNGHATAKLPFPAGAYVNFAGTHLDHAYIVFDIPGTTLALDVSNPIGIDLELGGGPGSLVINEVDYDQPGNDTNEFIEIYNAGGSAVDLSNVVLELHNGSGGAVYDSYALSTAGASIAPGAYLVVGSSTLLATVPMGVQTVTFAGADNQVQNGAPDGIVLKDGTTVLDSVTYEGTMAGITEGSGGAPTDGNSVPGSIGRAAGGVDTDDNAADFALSSTPTPGSVNVP</sequence>
<feature type="compositionally biased region" description="Polar residues" evidence="4">
    <location>
        <begin position="593"/>
        <end position="605"/>
    </location>
</feature>
<evidence type="ECO:0000256" key="5">
    <source>
        <dbReference type="SAM" id="SignalP"/>
    </source>
</evidence>
<accession>A0A518D1C8</accession>
<feature type="chain" id="PRO_5021698227" evidence="5">
    <location>
        <begin position="26"/>
        <end position="605"/>
    </location>
</feature>
<dbReference type="SUPFAM" id="SSF54060">
    <property type="entry name" value="His-Me finger endonucleases"/>
    <property type="match status" value="1"/>
</dbReference>
<dbReference type="EMBL" id="CP036290">
    <property type="protein sequence ID" value="QDU85259.1"/>
    <property type="molecule type" value="Genomic_DNA"/>
</dbReference>
<dbReference type="Pfam" id="PF04231">
    <property type="entry name" value="Endonuclease_1"/>
    <property type="match status" value="1"/>
</dbReference>
<feature type="region of interest" description="Disordered" evidence="4">
    <location>
        <begin position="556"/>
        <end position="605"/>
    </location>
</feature>
<evidence type="ECO:0000313" key="8">
    <source>
        <dbReference type="Proteomes" id="UP000319342"/>
    </source>
</evidence>
<dbReference type="PANTHER" id="PTHR33607:SF2">
    <property type="entry name" value="ENDONUCLEASE-1"/>
    <property type="match status" value="1"/>
</dbReference>
<evidence type="ECO:0000313" key="7">
    <source>
        <dbReference type="EMBL" id="QDU85259.1"/>
    </source>
</evidence>
<keyword evidence="3 7" id="KW-0378">Hydrolase</keyword>
<dbReference type="AlphaFoldDB" id="A0A518D1C8"/>